<sequence>MHLFSRRVTLMALDTALGGVYFCAIHVQLGCIKKPGFQIVAPPSWYLPKFRTPLFCYCGCIGGEESGNNIERTVFSYIIIELSPSKLAVPRMEECSSMVFWDE</sequence>
<accession>A0AA36M5D0</accession>
<dbReference type="AlphaFoldDB" id="A0AA36M5D0"/>
<name>A0AA36M5D0_CYLNA</name>
<dbReference type="Proteomes" id="UP001176961">
    <property type="component" value="Unassembled WGS sequence"/>
</dbReference>
<proteinExistence type="predicted"/>
<reference evidence="1" key="1">
    <citation type="submission" date="2023-07" db="EMBL/GenBank/DDBJ databases">
        <authorList>
            <consortium name="CYATHOMIX"/>
        </authorList>
    </citation>
    <scope>NUCLEOTIDE SEQUENCE</scope>
    <source>
        <strain evidence="1">N/A</strain>
    </source>
</reference>
<evidence type="ECO:0000313" key="2">
    <source>
        <dbReference type="Proteomes" id="UP001176961"/>
    </source>
</evidence>
<protein>
    <submittedName>
        <fullName evidence="1">Uncharacterized protein</fullName>
    </submittedName>
</protein>
<dbReference type="EMBL" id="CATQJL010000223">
    <property type="protein sequence ID" value="CAJ0598385.1"/>
    <property type="molecule type" value="Genomic_DNA"/>
</dbReference>
<organism evidence="1 2">
    <name type="scientific">Cylicocyclus nassatus</name>
    <name type="common">Nematode worm</name>
    <dbReference type="NCBI Taxonomy" id="53992"/>
    <lineage>
        <taxon>Eukaryota</taxon>
        <taxon>Metazoa</taxon>
        <taxon>Ecdysozoa</taxon>
        <taxon>Nematoda</taxon>
        <taxon>Chromadorea</taxon>
        <taxon>Rhabditida</taxon>
        <taxon>Rhabditina</taxon>
        <taxon>Rhabditomorpha</taxon>
        <taxon>Strongyloidea</taxon>
        <taxon>Strongylidae</taxon>
        <taxon>Cylicocyclus</taxon>
    </lineage>
</organism>
<comment type="caution">
    <text evidence="1">The sequence shown here is derived from an EMBL/GenBank/DDBJ whole genome shotgun (WGS) entry which is preliminary data.</text>
</comment>
<keyword evidence="2" id="KW-1185">Reference proteome</keyword>
<gene>
    <name evidence="1" type="ORF">CYNAS_LOCUS10368</name>
</gene>
<evidence type="ECO:0000313" key="1">
    <source>
        <dbReference type="EMBL" id="CAJ0598385.1"/>
    </source>
</evidence>